<organism evidence="1 2">
    <name type="scientific">Acidithiobacillus ferrooxidans (strain ATCC 23270 / DSM 14882 / CIP 104768 / NCIMB 8455)</name>
    <name type="common">Ferrobacillus ferrooxidans (strain ATCC 23270)</name>
    <dbReference type="NCBI Taxonomy" id="243159"/>
    <lineage>
        <taxon>Bacteria</taxon>
        <taxon>Pseudomonadati</taxon>
        <taxon>Pseudomonadota</taxon>
        <taxon>Acidithiobacillia</taxon>
        <taxon>Acidithiobacillales</taxon>
        <taxon>Acidithiobacillaceae</taxon>
        <taxon>Acidithiobacillus</taxon>
    </lineage>
</organism>
<proteinExistence type="predicted"/>
<evidence type="ECO:0000313" key="2">
    <source>
        <dbReference type="Proteomes" id="UP000001362"/>
    </source>
</evidence>
<accession>B7JAU0</accession>
<sequence length="55" mass="6489">MDRFDVKCRKLSSHKDDMNQPNLSAMDPAAKDDLIRFLLAENTELKSRMWTLTQY</sequence>
<dbReference type="AlphaFoldDB" id="B7JAU0"/>
<gene>
    <name evidence="1" type="ordered locus">AFE_1598</name>
</gene>
<dbReference type="PaxDb" id="243159-AFE_1598"/>
<evidence type="ECO:0000313" key="1">
    <source>
        <dbReference type="EMBL" id="ACK78855.1"/>
    </source>
</evidence>
<dbReference type="HOGENOM" id="CLU_3021310_0_0_6"/>
<protein>
    <submittedName>
        <fullName evidence="1">Uncharacterized protein</fullName>
    </submittedName>
</protein>
<dbReference type="Proteomes" id="UP000001362">
    <property type="component" value="Chromosome"/>
</dbReference>
<dbReference type="STRING" id="243159.AFE_1598"/>
<dbReference type="EMBL" id="CP001219">
    <property type="protein sequence ID" value="ACK78855.1"/>
    <property type="molecule type" value="Genomic_DNA"/>
</dbReference>
<reference evidence="1 2" key="1">
    <citation type="journal article" date="2008" name="BMC Genomics">
        <title>Acidithiobacillus ferrooxidans metabolism: from genome sequence to industrial applications.</title>
        <authorList>
            <person name="Valdes J."/>
            <person name="Pedroso I."/>
            <person name="Quatrini R."/>
            <person name="Dodson R.J."/>
            <person name="Tettelin H."/>
            <person name="Blake R.II."/>
            <person name="Eisen J.A."/>
            <person name="Holmes D.S."/>
        </authorList>
    </citation>
    <scope>NUCLEOTIDE SEQUENCE [LARGE SCALE GENOMIC DNA]</scope>
    <source>
        <strain evidence="2">ATCC 23270 / DSM 14882 / CIP 104768 / NCIMB 8455</strain>
    </source>
</reference>
<name>B7JAU0_ACIF2</name>
<keyword evidence="2" id="KW-1185">Reference proteome</keyword>
<dbReference type="KEGG" id="afr:AFE_1598"/>